<evidence type="ECO:0000259" key="1">
    <source>
        <dbReference type="Pfam" id="PF13358"/>
    </source>
</evidence>
<feature type="non-terminal residue" evidence="2">
    <location>
        <position position="1"/>
    </location>
</feature>
<evidence type="ECO:0000313" key="3">
    <source>
        <dbReference type="Proteomes" id="UP000789831"/>
    </source>
</evidence>
<dbReference type="EMBL" id="CAJVPL010004130">
    <property type="protein sequence ID" value="CAG8643376.1"/>
    <property type="molecule type" value="Genomic_DNA"/>
</dbReference>
<evidence type="ECO:0000313" key="2">
    <source>
        <dbReference type="EMBL" id="CAG8643376.1"/>
    </source>
</evidence>
<protein>
    <submittedName>
        <fullName evidence="2">12365_t:CDS:1</fullName>
    </submittedName>
</protein>
<reference evidence="2" key="1">
    <citation type="submission" date="2021-06" db="EMBL/GenBank/DDBJ databases">
        <authorList>
            <person name="Kallberg Y."/>
            <person name="Tangrot J."/>
            <person name="Rosling A."/>
        </authorList>
    </citation>
    <scope>NUCLEOTIDE SEQUENCE</scope>
    <source>
        <strain evidence="2">MT106</strain>
    </source>
</reference>
<keyword evidence="3" id="KW-1185">Reference proteome</keyword>
<dbReference type="AlphaFoldDB" id="A0A9N9DQ63"/>
<name>A0A9N9DQ63_9GLOM</name>
<accession>A0A9N9DQ63</accession>
<dbReference type="Proteomes" id="UP000789831">
    <property type="component" value="Unassembled WGS sequence"/>
</dbReference>
<sequence length="254" mass="29234">MGSEKDLTDEQKAVESLLWVMLFVDFANQELFNRKLFGRMTTVSDRFVLKTLVTSKNRHLNLAQITTTLLLKQNPLIFTVNAERRLAWCLAHKDWTARHFRCFCGQMNQHFASFNNHLVGSGSDALGFFSWYGTGPLVALNGSATGKSHVEILRRYVLPTLKTYPGNVDRGQPWFQQDNARPQISNIANNFLKKNRVRVLDWPAQSPDLNPIENLWHKVKNALRSKSNPSNLVDLERLVQEAWRDISPELCRRL</sequence>
<gene>
    <name evidence="2" type="ORF">AGERDE_LOCUS11081</name>
</gene>
<feature type="domain" description="Tc1-like transposase DDE" evidence="1">
    <location>
        <begin position="177"/>
        <end position="233"/>
    </location>
</feature>
<organism evidence="2 3">
    <name type="scientific">Ambispora gerdemannii</name>
    <dbReference type="NCBI Taxonomy" id="144530"/>
    <lineage>
        <taxon>Eukaryota</taxon>
        <taxon>Fungi</taxon>
        <taxon>Fungi incertae sedis</taxon>
        <taxon>Mucoromycota</taxon>
        <taxon>Glomeromycotina</taxon>
        <taxon>Glomeromycetes</taxon>
        <taxon>Archaeosporales</taxon>
        <taxon>Ambisporaceae</taxon>
        <taxon>Ambispora</taxon>
    </lineage>
</organism>
<dbReference type="InterPro" id="IPR036397">
    <property type="entry name" value="RNaseH_sf"/>
</dbReference>
<dbReference type="GO" id="GO:0003676">
    <property type="term" value="F:nucleic acid binding"/>
    <property type="evidence" value="ECO:0007669"/>
    <property type="project" value="InterPro"/>
</dbReference>
<dbReference type="OrthoDB" id="2417635at2759"/>
<dbReference type="Gene3D" id="3.30.420.10">
    <property type="entry name" value="Ribonuclease H-like superfamily/Ribonuclease H"/>
    <property type="match status" value="1"/>
</dbReference>
<comment type="caution">
    <text evidence="2">The sequence shown here is derived from an EMBL/GenBank/DDBJ whole genome shotgun (WGS) entry which is preliminary data.</text>
</comment>
<proteinExistence type="predicted"/>
<dbReference type="Pfam" id="PF13358">
    <property type="entry name" value="DDE_3"/>
    <property type="match status" value="1"/>
</dbReference>
<dbReference type="InterPro" id="IPR038717">
    <property type="entry name" value="Tc1-like_DDE_dom"/>
</dbReference>